<keyword evidence="5 9" id="KW-1133">Transmembrane helix</keyword>
<keyword evidence="3" id="KW-0813">Transport</keyword>
<evidence type="ECO:0000256" key="5">
    <source>
        <dbReference type="ARBA" id="ARBA00022989"/>
    </source>
</evidence>
<evidence type="ECO:0000256" key="6">
    <source>
        <dbReference type="ARBA" id="ARBA00023065"/>
    </source>
</evidence>
<dbReference type="PROSITE" id="PS51201">
    <property type="entry name" value="RCK_N"/>
    <property type="match status" value="1"/>
</dbReference>
<proteinExistence type="inferred from homology"/>
<feature type="transmembrane region" description="Helical" evidence="9">
    <location>
        <begin position="81"/>
        <end position="105"/>
    </location>
</feature>
<protein>
    <submittedName>
        <fullName evidence="11">Trk K+ transport system, NAD-binding component</fullName>
    </submittedName>
</protein>
<dbReference type="Pfam" id="PF06241">
    <property type="entry name" value="Castor_Poll_mid"/>
    <property type="match status" value="1"/>
</dbReference>
<dbReference type="SUPFAM" id="SSF51735">
    <property type="entry name" value="NAD(P)-binding Rossmann-fold domains"/>
    <property type="match status" value="1"/>
</dbReference>
<dbReference type="Proteomes" id="UP000199564">
    <property type="component" value="Unassembled WGS sequence"/>
</dbReference>
<keyword evidence="4 9" id="KW-0812">Transmembrane</keyword>
<dbReference type="RefSeq" id="WP_091651644.1">
    <property type="nucleotide sequence ID" value="NZ_FOVW01000003.1"/>
</dbReference>
<dbReference type="PANTHER" id="PTHR31563">
    <property type="entry name" value="ION CHANNEL POLLUX-RELATED"/>
    <property type="match status" value="1"/>
</dbReference>
<dbReference type="STRING" id="226506.SAMN04488519_103253"/>
<dbReference type="InterPro" id="IPR036291">
    <property type="entry name" value="NAD(P)-bd_dom_sf"/>
</dbReference>
<evidence type="ECO:0000256" key="4">
    <source>
        <dbReference type="ARBA" id="ARBA00022692"/>
    </source>
</evidence>
<evidence type="ECO:0000256" key="9">
    <source>
        <dbReference type="SAM" id="Phobius"/>
    </source>
</evidence>
<comment type="similarity">
    <text evidence="2">Belongs to the castor/pollux (TC 1.A.1.23) family.</text>
</comment>
<dbReference type="GO" id="GO:0006813">
    <property type="term" value="P:potassium ion transport"/>
    <property type="evidence" value="ECO:0007669"/>
    <property type="project" value="InterPro"/>
</dbReference>
<keyword evidence="12" id="KW-1185">Reference proteome</keyword>
<dbReference type="Gene3D" id="3.40.50.720">
    <property type="entry name" value="NAD(P)-binding Rossmann-like Domain"/>
    <property type="match status" value="2"/>
</dbReference>
<reference evidence="12" key="1">
    <citation type="submission" date="2016-10" db="EMBL/GenBank/DDBJ databases">
        <authorList>
            <person name="Varghese N."/>
            <person name="Submissions S."/>
        </authorList>
    </citation>
    <scope>NUCLEOTIDE SEQUENCE [LARGE SCALE GENOMIC DNA]</scope>
    <source>
        <strain evidence="12">DSM 15282</strain>
    </source>
</reference>
<dbReference type="InterPro" id="IPR044849">
    <property type="entry name" value="CASTOR/POLLUX/SYM8-like"/>
</dbReference>
<name>A0A1I5E223_9BACT</name>
<evidence type="ECO:0000256" key="7">
    <source>
        <dbReference type="ARBA" id="ARBA00023136"/>
    </source>
</evidence>
<evidence type="ECO:0000256" key="8">
    <source>
        <dbReference type="ARBA" id="ARBA00023303"/>
    </source>
</evidence>
<dbReference type="EMBL" id="FOVW01000003">
    <property type="protein sequence ID" value="SFO05565.1"/>
    <property type="molecule type" value="Genomic_DNA"/>
</dbReference>
<dbReference type="InterPro" id="IPR003148">
    <property type="entry name" value="RCK_N"/>
</dbReference>
<evidence type="ECO:0000256" key="2">
    <source>
        <dbReference type="ARBA" id="ARBA00008577"/>
    </source>
</evidence>
<evidence type="ECO:0000259" key="10">
    <source>
        <dbReference type="PROSITE" id="PS51201"/>
    </source>
</evidence>
<evidence type="ECO:0000256" key="1">
    <source>
        <dbReference type="ARBA" id="ARBA00004127"/>
    </source>
</evidence>
<keyword evidence="6" id="KW-0406">Ion transport</keyword>
<organism evidence="11 12">
    <name type="scientific">Algoriphagus ornithinivorans</name>
    <dbReference type="NCBI Taxonomy" id="226506"/>
    <lineage>
        <taxon>Bacteria</taxon>
        <taxon>Pseudomonadati</taxon>
        <taxon>Bacteroidota</taxon>
        <taxon>Cytophagia</taxon>
        <taxon>Cytophagales</taxon>
        <taxon>Cyclobacteriaceae</taxon>
        <taxon>Algoriphagus</taxon>
    </lineage>
</organism>
<gene>
    <name evidence="11" type="ORF">SAMN04488519_103253</name>
</gene>
<feature type="transmembrane region" description="Helical" evidence="9">
    <location>
        <begin position="21"/>
        <end position="45"/>
    </location>
</feature>
<dbReference type="InterPro" id="IPR010420">
    <property type="entry name" value="CASTOR/POLLUX/SYM8_dom"/>
</dbReference>
<evidence type="ECO:0000256" key="3">
    <source>
        <dbReference type="ARBA" id="ARBA00022448"/>
    </source>
</evidence>
<accession>A0A1I5E223</accession>
<sequence>MKRLRIKESIKFFLERQFVKGAYVQLLYVALLIGLISLIGGLLVLPSGEPTGNLGEAVWWAFLRLSDPGYLGDDEGNWRRFISTILTVLGYVVFLGSMVAIITTWMNTKIRSLEQGFTPVAAKNHILILGWNSKTSYTVGEIIQSVGRLRRFLKFYGARRLNLIILAEDVTPEHVQELRSNPLIGKAADDIVLRSGIPIDPEDLKRVDSLNAAAIIIPSSSYTDQELVTPDVETIKTLLSLNAAAEESSGNQNFPYVVAEIQDDNKIDAAYRAYSGPMEVIGSNTIISRLIAQNIRLQGLSVVYNELLSHSVHNNLYCREYPEVNGKTIHDLRSAFPKAVILGLVRYNGVEPTPMLNVAPEFVLEENDRLVLMARSSSDIELKTNIANNPEPPIQIKEKLKVEEQSGVVKILILGWNYHIPALVRELSTYEDEYYDITIVAVYPKEKREARLEKIKSISERIRIQHLEEDFVNDNILQKLDISAFDNIILVSSGRILEKEEADARTIVGYVLLEELLEKLDKKPNVLLELSDPHNETLLRKYKAEVIISPLILSNLLAGTALQREVNSIFKELFTAGGAEIIFRSIQEYGLNPGQIPFRQLEDKASEFGEIALGIYKPNSLKKEQQLILNPEKNRNLEISTEVLLVVLTTVY</sequence>
<dbReference type="PANTHER" id="PTHR31563:SF10">
    <property type="entry name" value="ION CHANNEL POLLUX-RELATED"/>
    <property type="match status" value="1"/>
</dbReference>
<dbReference type="AlphaFoldDB" id="A0A1I5E223"/>
<evidence type="ECO:0000313" key="12">
    <source>
        <dbReference type="Proteomes" id="UP000199564"/>
    </source>
</evidence>
<dbReference type="GO" id="GO:0012505">
    <property type="term" value="C:endomembrane system"/>
    <property type="evidence" value="ECO:0007669"/>
    <property type="project" value="UniProtKB-SubCell"/>
</dbReference>
<keyword evidence="8" id="KW-0407">Ion channel</keyword>
<dbReference type="GO" id="GO:0034220">
    <property type="term" value="P:monoatomic ion transmembrane transport"/>
    <property type="evidence" value="ECO:0007669"/>
    <property type="project" value="UniProtKB-KW"/>
</dbReference>
<keyword evidence="7 9" id="KW-0472">Membrane</keyword>
<comment type="subcellular location">
    <subcellularLocation>
        <location evidence="1">Endomembrane system</location>
        <topology evidence="1">Multi-pass membrane protein</topology>
    </subcellularLocation>
</comment>
<feature type="domain" description="RCK N-terminal" evidence="10">
    <location>
        <begin position="408"/>
        <end position="548"/>
    </location>
</feature>
<evidence type="ECO:0000313" key="11">
    <source>
        <dbReference type="EMBL" id="SFO05565.1"/>
    </source>
</evidence>